<organism evidence="1 2">
    <name type="scientific">Pseudomonas entomophila</name>
    <dbReference type="NCBI Taxonomy" id="312306"/>
    <lineage>
        <taxon>Bacteria</taxon>
        <taxon>Pseudomonadati</taxon>
        <taxon>Pseudomonadota</taxon>
        <taxon>Gammaproteobacteria</taxon>
        <taxon>Pseudomonadales</taxon>
        <taxon>Pseudomonadaceae</taxon>
        <taxon>Pseudomonas</taxon>
    </lineage>
</organism>
<protein>
    <submittedName>
        <fullName evidence="1">L-rhamnose mutarotase</fullName>
        <ecNumber evidence="1">5.1.3.32</ecNumber>
    </submittedName>
</protein>
<dbReference type="RefSeq" id="WP_011532304.1">
    <property type="nucleotide sequence ID" value="NZ_CP132921.1"/>
</dbReference>
<dbReference type="EMBL" id="CP132921">
    <property type="protein sequence ID" value="WMW05292.1"/>
    <property type="molecule type" value="Genomic_DNA"/>
</dbReference>
<dbReference type="GO" id="GO:0062192">
    <property type="term" value="F:L-rhamnose mutarotase activity"/>
    <property type="evidence" value="ECO:0007669"/>
    <property type="project" value="UniProtKB-EC"/>
</dbReference>
<dbReference type="Gene3D" id="3.30.70.100">
    <property type="match status" value="1"/>
</dbReference>
<accession>A0ABY9QMM4</accession>
<gene>
    <name evidence="1" type="ORF">RAH46_23685</name>
</gene>
<name>A0ABY9QMM4_9PSED</name>
<dbReference type="InterPro" id="IPR008000">
    <property type="entry name" value="Rham/fucose_mutarotase"/>
</dbReference>
<evidence type="ECO:0000313" key="1">
    <source>
        <dbReference type="EMBL" id="WMW05292.1"/>
    </source>
</evidence>
<reference evidence="1 2" key="1">
    <citation type="submission" date="2023-08" db="EMBL/GenBank/DDBJ databases">
        <title>Complete Genome Sequence of Pseudomonas entomophila TVIN A01.</title>
        <authorList>
            <person name="Shelke T."/>
            <person name="Mahar N.S."/>
            <person name="Gupta I."/>
            <person name="Gupta V."/>
        </authorList>
    </citation>
    <scope>NUCLEOTIDE SEQUENCE [LARGE SCALE GENOMIC DNA]</scope>
    <source>
        <strain evidence="1 2">TVIN-A01</strain>
    </source>
</reference>
<dbReference type="GeneID" id="32804270"/>
<dbReference type="Pfam" id="PF05336">
    <property type="entry name" value="rhaM"/>
    <property type="match status" value="1"/>
</dbReference>
<evidence type="ECO:0000313" key="2">
    <source>
        <dbReference type="Proteomes" id="UP001183127"/>
    </source>
</evidence>
<proteinExistence type="predicted"/>
<dbReference type="Proteomes" id="UP001183127">
    <property type="component" value="Chromosome"/>
</dbReference>
<dbReference type="EC" id="5.1.3.32" evidence="1"/>
<sequence length="126" mass="14780">MKRIGFSIELTSLEAAELYKAMHRDVPVQISGEHGVLREIGLQRMSIYLLPPRTLFMQVEAHDQFDPLRDFTHALSVHPVIQAWDDRMHGDDNPLLKRIEGNRTDLNWWRLEQVYDWTLETAGQQK</sequence>
<dbReference type="SUPFAM" id="SSF54909">
    <property type="entry name" value="Dimeric alpha+beta barrel"/>
    <property type="match status" value="1"/>
</dbReference>
<keyword evidence="2" id="KW-1185">Reference proteome</keyword>
<keyword evidence="1" id="KW-0413">Isomerase</keyword>
<dbReference type="InterPro" id="IPR011008">
    <property type="entry name" value="Dimeric_a/b-barrel"/>
</dbReference>